<dbReference type="RefSeq" id="WP_256619697.1">
    <property type="nucleotide sequence ID" value="NZ_JANIBC010000008.1"/>
</dbReference>
<protein>
    <submittedName>
        <fullName evidence="4">Zinc-dependent metalloprotease</fullName>
    </submittedName>
</protein>
<dbReference type="CDD" id="cd04276">
    <property type="entry name" value="ZnMc_MMP_like_2"/>
    <property type="match status" value="1"/>
</dbReference>
<name>A0A9X2L9X8_9PROT</name>
<feature type="domain" description="DUF5117" evidence="3">
    <location>
        <begin position="96"/>
        <end position="293"/>
    </location>
</feature>
<dbReference type="InterPro" id="IPR033413">
    <property type="entry name" value="DUF5117"/>
</dbReference>
<dbReference type="EMBL" id="JANIBC010000008">
    <property type="protein sequence ID" value="MCQ8185809.1"/>
    <property type="molecule type" value="Genomic_DNA"/>
</dbReference>
<dbReference type="Pfam" id="PF17148">
    <property type="entry name" value="DUF5117"/>
    <property type="match status" value="1"/>
</dbReference>
<keyword evidence="4" id="KW-0645">Protease</keyword>
<dbReference type="PANTHER" id="PTHR38478:SF1">
    <property type="entry name" value="ZINC DEPENDENT METALLOPROTEASE DOMAIN LIPOPROTEIN"/>
    <property type="match status" value="1"/>
</dbReference>
<accession>A0A9X2L9X8</accession>
<dbReference type="Pfam" id="PF16313">
    <property type="entry name" value="DUF4953"/>
    <property type="match status" value="1"/>
</dbReference>
<dbReference type="Proteomes" id="UP001142610">
    <property type="component" value="Unassembled WGS sequence"/>
</dbReference>
<evidence type="ECO:0000259" key="2">
    <source>
        <dbReference type="Pfam" id="PF16313"/>
    </source>
</evidence>
<evidence type="ECO:0000256" key="1">
    <source>
        <dbReference type="SAM" id="SignalP"/>
    </source>
</evidence>
<keyword evidence="4" id="KW-0378">Hydrolase</keyword>
<feature type="domain" description="EcxA zinc-binding" evidence="2">
    <location>
        <begin position="469"/>
        <end position="787"/>
    </location>
</feature>
<evidence type="ECO:0000313" key="4">
    <source>
        <dbReference type="EMBL" id="MCQ8185809.1"/>
    </source>
</evidence>
<evidence type="ECO:0000259" key="3">
    <source>
        <dbReference type="Pfam" id="PF17148"/>
    </source>
</evidence>
<dbReference type="InterPro" id="IPR024079">
    <property type="entry name" value="MetalloPept_cat_dom_sf"/>
</dbReference>
<comment type="caution">
    <text evidence="4">The sequence shown here is derived from an EMBL/GenBank/DDBJ whole genome shotgun (WGS) entry which is preliminary data.</text>
</comment>
<dbReference type="InterPro" id="IPR032534">
    <property type="entry name" value="EcxA_zinc-bd"/>
</dbReference>
<keyword evidence="1" id="KW-0732">Signal</keyword>
<dbReference type="Gene3D" id="3.40.390.10">
    <property type="entry name" value="Collagenase (Catalytic Domain)"/>
    <property type="match status" value="1"/>
</dbReference>
<keyword evidence="4" id="KW-0482">Metalloprotease</keyword>
<sequence length="863" mass="95691">MIRTMKGRALLGAAVTAFTLASAAPAIAQDKKKGGLPTIAEKTEGYEVTDGLFPIYRDAKDGSIYLEVSEEQLGEEFIAFTYVENGFLDAGAFKGSYADNRVIRFDKHFGQLELNEVNTSYYFDPESPVARASDANITPSIIGTLKIIAETKGEGDDGSRYLISGAPLFKSEMLTQLNRPNPLAGPFQFNLGGLSGKKTKYDVVRGYPENVDVRVNYVFDNPMPFNQGSMAVTDARSTQLTVQHSLIAMPEEGFTPRFDDYRVGYFFDQVTDLTSFSTTPYRDVINRWRLVKKDPEAELSEPVEPITFWIENTTPHEYREVIAEAVLAWNEAFESAGFKNAVAVEVQPDDAEWDAGDIRYNVLRWTSSPRPPFGGYGPSFSNPRTGEILGADIMLELSYLMGSTFETETFETAGLPAQITEKVEFDEKGAIIRPDADTHHDRHLCLAGAEARAKIEFGMTALQVMGEGEEEMKELVRQSLSNLIMHEVGHTLGLNHNMKGTNVFGPREIHDKGVTKGAPSGSVMDYHATNFAPLGMEQGDYDHTRPGSYDHWAISFGYDPDLDDEAEREALLAKSGDPALAFGNDADDMRSPWNGIDPRVMIFDQSSDTVTYSIDRLELIDDLLGRLMDGYGEAGDEESYHKLWRQYLSLTGQAGRMGVVLSKQLGGIHVERTAPGQEDAKVPYTPVSREKQKAAMNALAEHFFAADAFDASEELIRHLQPQRRGYNFFFNTEDPKLHERALSVQMGIISQILNPQVMSRMTNSAVYGGNYSAAEVVQDLNDAIFGNDLMGVTNTYRRNLQIAYTQRLVRIAYGQGWDPVAQGAALAGINDIKQRFGFVPGFLLPLETRAHRAALKFELGFAG</sequence>
<evidence type="ECO:0000313" key="5">
    <source>
        <dbReference type="Proteomes" id="UP001142610"/>
    </source>
</evidence>
<dbReference type="SUPFAM" id="SSF55486">
    <property type="entry name" value="Metalloproteases ('zincins'), catalytic domain"/>
    <property type="match status" value="1"/>
</dbReference>
<gene>
    <name evidence="4" type="ORF">NOG11_10425</name>
</gene>
<dbReference type="InterPro" id="IPR034032">
    <property type="entry name" value="Zn_MMP-like_bac"/>
</dbReference>
<proteinExistence type="predicted"/>
<dbReference type="PANTHER" id="PTHR38478">
    <property type="entry name" value="PEPTIDASE M1A AND M12B"/>
    <property type="match status" value="1"/>
</dbReference>
<dbReference type="GO" id="GO:0008237">
    <property type="term" value="F:metallopeptidase activity"/>
    <property type="evidence" value="ECO:0007669"/>
    <property type="project" value="UniProtKB-KW"/>
</dbReference>
<keyword evidence="5" id="KW-1185">Reference proteome</keyword>
<reference evidence="4" key="1">
    <citation type="submission" date="2022-07" db="EMBL/GenBank/DDBJ databases">
        <title>Parvularcula maris sp. nov., an algicidal bacterium isolated from seawater.</title>
        <authorList>
            <person name="Li F."/>
        </authorList>
    </citation>
    <scope>NUCLEOTIDE SEQUENCE</scope>
    <source>
        <strain evidence="4">BGMRC 0090</strain>
    </source>
</reference>
<feature type="chain" id="PRO_5040966378" evidence="1">
    <location>
        <begin position="29"/>
        <end position="863"/>
    </location>
</feature>
<feature type="signal peptide" evidence="1">
    <location>
        <begin position="1"/>
        <end position="28"/>
    </location>
</feature>
<organism evidence="4 5">
    <name type="scientific">Parvularcula maris</name>
    <dbReference type="NCBI Taxonomy" id="2965077"/>
    <lineage>
        <taxon>Bacteria</taxon>
        <taxon>Pseudomonadati</taxon>
        <taxon>Pseudomonadota</taxon>
        <taxon>Alphaproteobacteria</taxon>
        <taxon>Parvularculales</taxon>
        <taxon>Parvularculaceae</taxon>
        <taxon>Parvularcula</taxon>
    </lineage>
</organism>
<dbReference type="AlphaFoldDB" id="A0A9X2L9X8"/>